<feature type="binding site" evidence="12">
    <location>
        <position position="293"/>
    </location>
    <ligand>
        <name>K(+)</name>
        <dbReference type="ChEBI" id="CHEBI:29103"/>
    </ligand>
</feature>
<evidence type="ECO:0000256" key="3">
    <source>
        <dbReference type="ARBA" id="ARBA00016943"/>
    </source>
</evidence>
<dbReference type="InterPro" id="IPR029056">
    <property type="entry name" value="Ribokinase-like"/>
</dbReference>
<feature type="binding site" evidence="12">
    <location>
        <position position="295"/>
    </location>
    <ligand>
        <name>K(+)</name>
        <dbReference type="ChEBI" id="CHEBI:29103"/>
    </ligand>
</feature>
<dbReference type="RefSeq" id="WP_195181071.1">
    <property type="nucleotide sequence ID" value="NZ_CP102487.1"/>
</dbReference>
<keyword evidence="4 12" id="KW-0808">Transferase</keyword>
<keyword evidence="6 12" id="KW-0547">Nucleotide-binding</keyword>
<dbReference type="GO" id="GO:0005737">
    <property type="term" value="C:cytoplasm"/>
    <property type="evidence" value="ECO:0007669"/>
    <property type="project" value="UniProtKB-SubCell"/>
</dbReference>
<keyword evidence="10 12" id="KW-0630">Potassium</keyword>
<dbReference type="AlphaFoldDB" id="A0AA95BPK6"/>
<gene>
    <name evidence="12" type="primary">rbsK</name>
    <name evidence="14" type="ORF">NUH22_13890</name>
</gene>
<dbReference type="Pfam" id="PF00294">
    <property type="entry name" value="PfkB"/>
    <property type="match status" value="1"/>
</dbReference>
<keyword evidence="11 12" id="KW-0119">Carbohydrate metabolism</keyword>
<evidence type="ECO:0000256" key="2">
    <source>
        <dbReference type="ARBA" id="ARBA00012035"/>
    </source>
</evidence>
<feature type="binding site" evidence="12">
    <location>
        <position position="256"/>
    </location>
    <ligand>
        <name>K(+)</name>
        <dbReference type="ChEBI" id="CHEBI:29103"/>
    </ligand>
</feature>
<sequence>MQQDIQVTIVGSSNVDITALMARLPGPGETVLADSYQLSPGGKGANQALAAQLAGAATEFIGAVGKDSHSEVALGQLDGAGVKLDRVARSSQPTGVAIIQVDSGAENSIAVVSGANSTVTDQAVKAAGAIDGILVLQGEIPASGIKAAMDAATDRIVLNLAPVIELDRDYLLKANPLVVNEHEAEAVLHQLNPHLGLRFNGRYERLAAMLIEEGITSVVITLGASGCLVADKFPAENGGAQVRPLPAAKVKAVDTTGAGDAFTGALAARLANGEDLVQAAEFAGKFAALTVQAHGAQASYPRSLENL</sequence>
<evidence type="ECO:0000256" key="8">
    <source>
        <dbReference type="ARBA" id="ARBA00022840"/>
    </source>
</evidence>
<comment type="activity regulation">
    <text evidence="12">Activated by a monovalent cation that binds near, but not in, the active site. The most likely occupant of the site in vivo is potassium. Ion binding induces a conformational change that may alter substrate affinity.</text>
</comment>
<comment type="similarity">
    <text evidence="12">Belongs to the carbohydrate kinase PfkB family. Ribokinase subfamily.</text>
</comment>
<keyword evidence="5 12" id="KW-0479">Metal-binding</keyword>
<feature type="active site" description="Proton acceptor" evidence="12">
    <location>
        <position position="260"/>
    </location>
</feature>
<dbReference type="Proteomes" id="UP001060018">
    <property type="component" value="Chromosome"/>
</dbReference>
<keyword evidence="8 12" id="KW-0067">ATP-binding</keyword>
<feature type="binding site" evidence="12">
    <location>
        <position position="299"/>
    </location>
    <ligand>
        <name>K(+)</name>
        <dbReference type="ChEBI" id="CHEBI:29103"/>
    </ligand>
</feature>
<dbReference type="GO" id="GO:0005524">
    <property type="term" value="F:ATP binding"/>
    <property type="evidence" value="ECO:0007669"/>
    <property type="project" value="UniProtKB-UniRule"/>
</dbReference>
<evidence type="ECO:0000256" key="6">
    <source>
        <dbReference type="ARBA" id="ARBA00022741"/>
    </source>
</evidence>
<feature type="binding site" evidence="12">
    <location>
        <begin position="42"/>
        <end position="46"/>
    </location>
    <ligand>
        <name>substrate</name>
    </ligand>
</feature>
<evidence type="ECO:0000259" key="13">
    <source>
        <dbReference type="Pfam" id="PF00294"/>
    </source>
</evidence>
<feature type="binding site" evidence="12">
    <location>
        <begin position="14"/>
        <end position="16"/>
    </location>
    <ligand>
        <name>substrate</name>
    </ligand>
</feature>
<dbReference type="GO" id="GO:0046872">
    <property type="term" value="F:metal ion binding"/>
    <property type="evidence" value="ECO:0007669"/>
    <property type="project" value="UniProtKB-KW"/>
</dbReference>
<feature type="binding site" evidence="12">
    <location>
        <position position="254"/>
    </location>
    <ligand>
        <name>K(+)</name>
        <dbReference type="ChEBI" id="CHEBI:29103"/>
    </ligand>
</feature>
<dbReference type="PROSITE" id="PS00584">
    <property type="entry name" value="PFKB_KINASES_2"/>
    <property type="match status" value="1"/>
</dbReference>
<dbReference type="GO" id="GO:0019303">
    <property type="term" value="P:D-ribose catabolic process"/>
    <property type="evidence" value="ECO:0007669"/>
    <property type="project" value="UniProtKB-UniRule"/>
</dbReference>
<dbReference type="InterPro" id="IPR002173">
    <property type="entry name" value="Carboh/pur_kinase_PfkB_CS"/>
</dbReference>
<reference evidence="14" key="1">
    <citation type="journal article" date="2022" name="Pest Manag. Sci.">
        <title>Glutamicibacter halophytocola-mediated host fitness of potato tuber moth on Solanaceae crops.</title>
        <authorList>
            <person name="Wang W."/>
            <person name="Xiao G."/>
            <person name="Du G."/>
            <person name="Chang L."/>
            <person name="Yang Y."/>
            <person name="Ye J."/>
            <person name="Chen B."/>
        </authorList>
    </citation>
    <scope>NUCLEOTIDE SEQUENCE</scope>
    <source>
        <strain evidence="14">S2</strain>
    </source>
</reference>
<dbReference type="InterPro" id="IPR002139">
    <property type="entry name" value="Ribo/fructo_kinase"/>
</dbReference>
<evidence type="ECO:0000256" key="4">
    <source>
        <dbReference type="ARBA" id="ARBA00022679"/>
    </source>
</evidence>
<evidence type="ECO:0000256" key="11">
    <source>
        <dbReference type="ARBA" id="ARBA00023277"/>
    </source>
</evidence>
<protein>
    <recommendedName>
        <fullName evidence="3 12">Ribokinase</fullName>
        <shortName evidence="12">RK</shortName>
        <ecNumber evidence="2 12">2.7.1.15</ecNumber>
    </recommendedName>
</protein>
<dbReference type="EC" id="2.7.1.15" evidence="2 12"/>
<organism evidence="14 15">
    <name type="scientific">Glutamicibacter halophytocola</name>
    <dbReference type="NCBI Taxonomy" id="1933880"/>
    <lineage>
        <taxon>Bacteria</taxon>
        <taxon>Bacillati</taxon>
        <taxon>Actinomycetota</taxon>
        <taxon>Actinomycetes</taxon>
        <taxon>Micrococcales</taxon>
        <taxon>Micrococcaceae</taxon>
        <taxon>Glutamicibacter</taxon>
    </lineage>
</organism>
<evidence type="ECO:0000256" key="5">
    <source>
        <dbReference type="ARBA" id="ARBA00022723"/>
    </source>
</evidence>
<dbReference type="Gene3D" id="3.40.1190.20">
    <property type="match status" value="1"/>
</dbReference>
<dbReference type="PANTHER" id="PTHR10584:SF166">
    <property type="entry name" value="RIBOKINASE"/>
    <property type="match status" value="1"/>
</dbReference>
<evidence type="ECO:0000313" key="15">
    <source>
        <dbReference type="Proteomes" id="UP001060018"/>
    </source>
</evidence>
<feature type="binding site" evidence="12">
    <location>
        <position position="260"/>
    </location>
    <ligand>
        <name>substrate</name>
    </ligand>
</feature>
<comment type="cofactor">
    <cofactor evidence="12">
        <name>Mg(2+)</name>
        <dbReference type="ChEBI" id="CHEBI:18420"/>
    </cofactor>
    <text evidence="12">Requires a divalent cation, most likely magnesium in vivo, as an electrophilic catalyst to aid phosphoryl group transfer. It is the chelate of the metal and the nucleotide that is the actual substrate.</text>
</comment>
<feature type="binding site" evidence="12">
    <location>
        <position position="180"/>
    </location>
    <ligand>
        <name>ATP</name>
        <dbReference type="ChEBI" id="CHEBI:30616"/>
    </ligand>
</feature>
<feature type="binding site" evidence="12">
    <location>
        <begin position="259"/>
        <end position="260"/>
    </location>
    <ligand>
        <name>ATP</name>
        <dbReference type="ChEBI" id="CHEBI:30616"/>
    </ligand>
</feature>
<feature type="binding site" evidence="12">
    <location>
        <position position="139"/>
    </location>
    <ligand>
        <name>substrate</name>
    </ligand>
</feature>
<feature type="binding site" evidence="12">
    <location>
        <begin position="221"/>
        <end position="226"/>
    </location>
    <ligand>
        <name>ATP</name>
        <dbReference type="ChEBI" id="CHEBI:30616"/>
    </ligand>
</feature>
<evidence type="ECO:0000313" key="14">
    <source>
        <dbReference type="EMBL" id="UUX58376.1"/>
    </source>
</evidence>
<dbReference type="InterPro" id="IPR011611">
    <property type="entry name" value="PfkB_dom"/>
</dbReference>
<evidence type="ECO:0000256" key="1">
    <source>
        <dbReference type="ARBA" id="ARBA00005380"/>
    </source>
</evidence>
<evidence type="ECO:0000256" key="7">
    <source>
        <dbReference type="ARBA" id="ARBA00022777"/>
    </source>
</evidence>
<evidence type="ECO:0000256" key="9">
    <source>
        <dbReference type="ARBA" id="ARBA00022842"/>
    </source>
</evidence>
<feature type="domain" description="Carbohydrate kinase PfkB" evidence="13">
    <location>
        <begin position="6"/>
        <end position="301"/>
    </location>
</feature>
<feature type="binding site" evidence="12">
    <location>
        <position position="290"/>
    </location>
    <ligand>
        <name>K(+)</name>
        <dbReference type="ChEBI" id="CHEBI:29103"/>
    </ligand>
</feature>
<comment type="function">
    <text evidence="12">Catalyzes the phosphorylation of ribose at O-5 in a reaction requiring ATP and magnesium. The resulting D-ribose-5-phosphate can then be used either for sythesis of nucleotides, histidine, and tryptophan, or as a component of the pentose phosphate pathway.</text>
</comment>
<name>A0AA95BPK6_9MICC</name>
<dbReference type="CDD" id="cd01174">
    <property type="entry name" value="ribokinase"/>
    <property type="match status" value="1"/>
</dbReference>
<dbReference type="HAMAP" id="MF_01987">
    <property type="entry name" value="Ribokinase"/>
    <property type="match status" value="1"/>
</dbReference>
<evidence type="ECO:0000256" key="10">
    <source>
        <dbReference type="ARBA" id="ARBA00022958"/>
    </source>
</evidence>
<dbReference type="GO" id="GO:0004747">
    <property type="term" value="F:ribokinase activity"/>
    <property type="evidence" value="ECO:0007669"/>
    <property type="project" value="UniProtKB-UniRule"/>
</dbReference>
<dbReference type="InterPro" id="IPR011877">
    <property type="entry name" value="Ribokinase"/>
</dbReference>
<comment type="similarity">
    <text evidence="1">Belongs to the carbohydrate kinase pfkB family.</text>
</comment>
<keyword evidence="12" id="KW-0963">Cytoplasm</keyword>
<comment type="subcellular location">
    <subcellularLocation>
        <location evidence="12">Cytoplasm</location>
    </subcellularLocation>
</comment>
<comment type="pathway">
    <text evidence="12">Carbohydrate metabolism; D-ribose degradation; D-ribose 5-phosphate from beta-D-ribopyranose: step 2/2.</text>
</comment>
<dbReference type="SUPFAM" id="SSF53613">
    <property type="entry name" value="Ribokinase-like"/>
    <property type="match status" value="1"/>
</dbReference>
<comment type="subunit">
    <text evidence="12">Homodimer.</text>
</comment>
<keyword evidence="9 12" id="KW-0460">Magnesium</keyword>
<dbReference type="PRINTS" id="PR00990">
    <property type="entry name" value="RIBOKINASE"/>
</dbReference>
<proteinExistence type="inferred from homology"/>
<accession>A0AA95BPK6</accession>
<evidence type="ECO:0000256" key="12">
    <source>
        <dbReference type="HAMAP-Rule" id="MF_01987"/>
    </source>
</evidence>
<keyword evidence="7 12" id="KW-0418">Kinase</keyword>
<dbReference type="EMBL" id="CP102487">
    <property type="protein sequence ID" value="UUX58376.1"/>
    <property type="molecule type" value="Genomic_DNA"/>
</dbReference>
<comment type="catalytic activity">
    <reaction evidence="12">
        <text>D-ribose + ATP = D-ribose 5-phosphate + ADP + H(+)</text>
        <dbReference type="Rhea" id="RHEA:13697"/>
        <dbReference type="ChEBI" id="CHEBI:15378"/>
        <dbReference type="ChEBI" id="CHEBI:30616"/>
        <dbReference type="ChEBI" id="CHEBI:47013"/>
        <dbReference type="ChEBI" id="CHEBI:78346"/>
        <dbReference type="ChEBI" id="CHEBI:456216"/>
        <dbReference type="EC" id="2.7.1.15"/>
    </reaction>
</comment>
<comment type="caution">
    <text evidence="12">Lacks conserved residue(s) required for the propagation of feature annotation.</text>
</comment>
<dbReference type="PANTHER" id="PTHR10584">
    <property type="entry name" value="SUGAR KINASE"/>
    <property type="match status" value="1"/>
</dbReference>